<dbReference type="SMART" id="SM00388">
    <property type="entry name" value="HisKA"/>
    <property type="match status" value="1"/>
</dbReference>
<dbReference type="InterPro" id="IPR000014">
    <property type="entry name" value="PAS"/>
</dbReference>
<dbReference type="GO" id="GO:0000155">
    <property type="term" value="F:phosphorelay sensor kinase activity"/>
    <property type="evidence" value="ECO:0007669"/>
    <property type="project" value="InterPro"/>
</dbReference>
<dbReference type="SMART" id="SM00387">
    <property type="entry name" value="HATPase_c"/>
    <property type="match status" value="1"/>
</dbReference>
<protein>
    <recommendedName>
        <fullName evidence="2">histidine kinase</fullName>
        <ecNumber evidence="2">2.7.13.3</ecNumber>
    </recommendedName>
</protein>
<keyword evidence="7 12" id="KW-0067">ATP-binding</keyword>
<dbReference type="PRINTS" id="PR00344">
    <property type="entry name" value="BCTRLSENSOR"/>
</dbReference>
<evidence type="ECO:0000256" key="8">
    <source>
        <dbReference type="ARBA" id="ARBA00023012"/>
    </source>
</evidence>
<dbReference type="EMBL" id="JAOCQJ010000004">
    <property type="protein sequence ID" value="MCT7317925.1"/>
    <property type="molecule type" value="Genomic_DNA"/>
</dbReference>
<dbReference type="Gene3D" id="3.30.565.10">
    <property type="entry name" value="Histidine kinase-like ATPase, C-terminal domain"/>
    <property type="match status" value="1"/>
</dbReference>
<dbReference type="PANTHER" id="PTHR43065">
    <property type="entry name" value="SENSOR HISTIDINE KINASE"/>
    <property type="match status" value="1"/>
</dbReference>
<comment type="caution">
    <text evidence="12">The sequence shown here is derived from an EMBL/GenBank/DDBJ whole genome shotgun (WGS) entry which is preliminary data.</text>
</comment>
<dbReference type="RefSeq" id="WP_260800335.1">
    <property type="nucleotide sequence ID" value="NZ_JAOCQJ010000004.1"/>
</dbReference>
<dbReference type="InterPro" id="IPR004358">
    <property type="entry name" value="Sig_transdc_His_kin-like_C"/>
</dbReference>
<reference evidence="12" key="2">
    <citation type="submission" date="2023-02" db="EMBL/GenBank/DDBJ databases">
        <authorList>
            <person name="Lu C.-H."/>
        </authorList>
    </citation>
    <scope>NUCLEOTIDE SEQUENCE</scope>
    <source>
        <strain evidence="12">22TCCZM01-4</strain>
    </source>
</reference>
<evidence type="ECO:0000256" key="3">
    <source>
        <dbReference type="ARBA" id="ARBA00022553"/>
    </source>
</evidence>
<dbReference type="PROSITE" id="PS50112">
    <property type="entry name" value="PAS"/>
    <property type="match status" value="1"/>
</dbReference>
<dbReference type="GO" id="GO:0005524">
    <property type="term" value="F:ATP binding"/>
    <property type="evidence" value="ECO:0007669"/>
    <property type="project" value="UniProtKB-KW"/>
</dbReference>
<feature type="domain" description="PAS" evidence="11">
    <location>
        <begin position="5"/>
        <end position="54"/>
    </location>
</feature>
<dbReference type="InterPro" id="IPR003594">
    <property type="entry name" value="HATPase_dom"/>
</dbReference>
<dbReference type="InterPro" id="IPR036890">
    <property type="entry name" value="HATPase_C_sf"/>
</dbReference>
<dbReference type="InterPro" id="IPR036097">
    <property type="entry name" value="HisK_dim/P_sf"/>
</dbReference>
<keyword evidence="6" id="KW-0418">Kinase</keyword>
<evidence type="ECO:0000256" key="5">
    <source>
        <dbReference type="ARBA" id="ARBA00022741"/>
    </source>
</evidence>
<dbReference type="InterPro" id="IPR035965">
    <property type="entry name" value="PAS-like_dom_sf"/>
</dbReference>
<dbReference type="GO" id="GO:0006355">
    <property type="term" value="P:regulation of DNA-templated transcription"/>
    <property type="evidence" value="ECO:0007669"/>
    <property type="project" value="InterPro"/>
</dbReference>
<evidence type="ECO:0000256" key="6">
    <source>
        <dbReference type="ARBA" id="ARBA00022777"/>
    </source>
</evidence>
<organism evidence="12 13">
    <name type="scientific">Ralstonia mojiangensis</name>
    <dbReference type="NCBI Taxonomy" id="2953895"/>
    <lineage>
        <taxon>Bacteria</taxon>
        <taxon>Pseudomonadati</taxon>
        <taxon>Pseudomonadota</taxon>
        <taxon>Betaproteobacteria</taxon>
        <taxon>Burkholderiales</taxon>
        <taxon>Burkholderiaceae</taxon>
        <taxon>Ralstonia</taxon>
    </lineage>
</organism>
<dbReference type="Gene3D" id="1.10.287.130">
    <property type="match status" value="1"/>
</dbReference>
<feature type="coiled-coil region" evidence="9">
    <location>
        <begin position="152"/>
        <end position="182"/>
    </location>
</feature>
<evidence type="ECO:0000256" key="4">
    <source>
        <dbReference type="ARBA" id="ARBA00022679"/>
    </source>
</evidence>
<proteinExistence type="predicted"/>
<keyword evidence="8" id="KW-0902">Two-component regulatory system</keyword>
<evidence type="ECO:0000256" key="7">
    <source>
        <dbReference type="ARBA" id="ARBA00022840"/>
    </source>
</evidence>
<evidence type="ECO:0000259" key="10">
    <source>
        <dbReference type="PROSITE" id="PS50109"/>
    </source>
</evidence>
<keyword evidence="3" id="KW-0597">Phosphoprotein</keyword>
<dbReference type="CDD" id="cd00082">
    <property type="entry name" value="HisKA"/>
    <property type="match status" value="1"/>
</dbReference>
<name>A0AAE3I5E1_9RALS</name>
<accession>A0AAE3I5E1</accession>
<feature type="domain" description="Histidine kinase" evidence="10">
    <location>
        <begin position="191"/>
        <end position="447"/>
    </location>
</feature>
<keyword evidence="5" id="KW-0547">Nucleotide-binding</keyword>
<keyword evidence="4" id="KW-0808">Transferase</keyword>
<evidence type="ECO:0000259" key="11">
    <source>
        <dbReference type="PROSITE" id="PS50112"/>
    </source>
</evidence>
<dbReference type="SUPFAM" id="SSF55785">
    <property type="entry name" value="PYP-like sensor domain (PAS domain)"/>
    <property type="match status" value="1"/>
</dbReference>
<comment type="catalytic activity">
    <reaction evidence="1">
        <text>ATP + protein L-histidine = ADP + protein N-phospho-L-histidine.</text>
        <dbReference type="EC" id="2.7.13.3"/>
    </reaction>
</comment>
<dbReference type="EC" id="2.7.13.3" evidence="2"/>
<dbReference type="Pfam" id="PF00989">
    <property type="entry name" value="PAS"/>
    <property type="match status" value="1"/>
</dbReference>
<dbReference type="NCBIfam" id="TIGR00229">
    <property type="entry name" value="sensory_box"/>
    <property type="match status" value="1"/>
</dbReference>
<dbReference type="SMART" id="SM00091">
    <property type="entry name" value="PAS"/>
    <property type="match status" value="1"/>
</dbReference>
<dbReference type="InterPro" id="IPR003661">
    <property type="entry name" value="HisK_dim/P_dom"/>
</dbReference>
<evidence type="ECO:0000313" key="13">
    <source>
        <dbReference type="Proteomes" id="UP001164374"/>
    </source>
</evidence>
<dbReference type="Gene3D" id="3.30.450.20">
    <property type="entry name" value="PAS domain"/>
    <property type="match status" value="1"/>
</dbReference>
<gene>
    <name evidence="12" type="ORF">N5I87_18080</name>
</gene>
<dbReference type="PANTHER" id="PTHR43065:SF50">
    <property type="entry name" value="HISTIDINE KINASE"/>
    <property type="match status" value="1"/>
</dbReference>
<dbReference type="InterPro" id="IPR013767">
    <property type="entry name" value="PAS_fold"/>
</dbReference>
<evidence type="ECO:0000256" key="1">
    <source>
        <dbReference type="ARBA" id="ARBA00000085"/>
    </source>
</evidence>
<keyword evidence="9" id="KW-0175">Coiled coil</keyword>
<evidence type="ECO:0000313" key="12">
    <source>
        <dbReference type="EMBL" id="MCT7317925.1"/>
    </source>
</evidence>
<dbReference type="SUPFAM" id="SSF55874">
    <property type="entry name" value="ATPase domain of HSP90 chaperone/DNA topoisomerase II/histidine kinase"/>
    <property type="match status" value="1"/>
</dbReference>
<reference evidence="12" key="1">
    <citation type="journal article" date="2023" name="Front. Microbiol.">
        <title>Ralstonia chuxiongensis sp. nov., Ralstonia mojiangensis sp. nov., and Ralstonia soli sp. nov., isolated from tobacco fields, are three novel species in the family Burkholderiaceae.</title>
        <authorList>
            <person name="Lu C.H."/>
            <person name="Zhang Y.Y."/>
            <person name="Jiang N."/>
            <person name="Chen W."/>
            <person name="Shao X."/>
            <person name="Zhao Z.M."/>
            <person name="Lu W.L."/>
            <person name="Hu X."/>
            <person name="Xi Y.X."/>
            <person name="Zou S.Y."/>
            <person name="Wei Q.J."/>
            <person name="Lin Z.L."/>
            <person name="Gong L."/>
            <person name="Gai X.T."/>
            <person name="Zhang L.Q."/>
            <person name="Li J.Y."/>
            <person name="Jin Y."/>
            <person name="Xia Z.Y."/>
        </authorList>
    </citation>
    <scope>NUCLEOTIDE SEQUENCE</scope>
    <source>
        <strain evidence="12">22TCCZM01-4</strain>
    </source>
</reference>
<dbReference type="SUPFAM" id="SSF47384">
    <property type="entry name" value="Homodimeric domain of signal transducing histidine kinase"/>
    <property type="match status" value="1"/>
</dbReference>
<dbReference type="Proteomes" id="UP001164374">
    <property type="component" value="Unassembled WGS sequence"/>
</dbReference>
<evidence type="ECO:0000256" key="9">
    <source>
        <dbReference type="SAM" id="Coils"/>
    </source>
</evidence>
<dbReference type="InterPro" id="IPR005467">
    <property type="entry name" value="His_kinase_dom"/>
</dbReference>
<dbReference type="PROSITE" id="PS50109">
    <property type="entry name" value="HIS_KIN"/>
    <property type="match status" value="1"/>
</dbReference>
<dbReference type="AlphaFoldDB" id="A0AAE3I5E1"/>
<dbReference type="Pfam" id="PF02518">
    <property type="entry name" value="HATPase_c"/>
    <property type="match status" value="1"/>
</dbReference>
<dbReference type="CDD" id="cd00130">
    <property type="entry name" value="PAS"/>
    <property type="match status" value="1"/>
</dbReference>
<sequence length="465" mass="50926">MADITQPQLSDAIAQLVSCGVFSVDRQMQILSWNRFMQYHSGFSGEDVIGKDMFALFPELPEKWLRKKIESVFVLGVSAYTSWEHRPYLFRFRHTRPITDTIEWMQQNCSFIPIEDGNGVVIAVGITLLDATDVCLAYGELKKREKTVTDALQELTVRNAQLSALNEELAQAHQQLLQSEKLAAIGQLAAGIAHEINNPVGFVLSNLNSLQRYMNTLLDYARSLDQLIGQHAPSLDGQLLALAQAADIEFLAEDGPALVAESQEGLTRVRDIVVDLRDFSRVDSAHQWDQVDIHRCIESTLNIVHNEIKYQADLVREYSELPPVTCIPSQINQVVLNLVVNAAQSYASKGTQGAQGGERGSITVRTGADASDAASIWFEVADAGSGIAPENLKRIFDPFFTTKPVGKGTGLGLSLTYGIVRAHGGRIDVSSTVGVGTTFRVTLPRCRPEAPPVEQQPLAATALAI</sequence>
<evidence type="ECO:0000256" key="2">
    <source>
        <dbReference type="ARBA" id="ARBA00012438"/>
    </source>
</evidence>